<dbReference type="AlphaFoldDB" id="A0A3B0T2U6"/>
<protein>
    <submittedName>
        <fullName evidence="4">Uncharacterized domain 1</fullName>
    </submittedName>
</protein>
<dbReference type="PANTHER" id="PTHR21660:SF1">
    <property type="entry name" value="ACYL-COENZYME A THIOESTERASE 13"/>
    <property type="match status" value="1"/>
</dbReference>
<dbReference type="InterPro" id="IPR006683">
    <property type="entry name" value="Thioestr_dom"/>
</dbReference>
<dbReference type="InterPro" id="IPR029069">
    <property type="entry name" value="HotDog_dom_sf"/>
</dbReference>
<comment type="similarity">
    <text evidence="1">Belongs to the thioesterase PaaI family.</text>
</comment>
<feature type="domain" description="Thioesterase" evidence="3">
    <location>
        <begin position="72"/>
        <end position="150"/>
    </location>
</feature>
<accession>A0A3B0T2U6</accession>
<reference evidence="4" key="1">
    <citation type="submission" date="2018-06" db="EMBL/GenBank/DDBJ databases">
        <authorList>
            <person name="Zhirakovskaya E."/>
        </authorList>
    </citation>
    <scope>NUCLEOTIDE SEQUENCE</scope>
</reference>
<proteinExistence type="inferred from homology"/>
<dbReference type="PANTHER" id="PTHR21660">
    <property type="entry name" value="THIOESTERASE SUPERFAMILY MEMBER-RELATED"/>
    <property type="match status" value="1"/>
</dbReference>
<organism evidence="4">
    <name type="scientific">hydrothermal vent metagenome</name>
    <dbReference type="NCBI Taxonomy" id="652676"/>
    <lineage>
        <taxon>unclassified sequences</taxon>
        <taxon>metagenomes</taxon>
        <taxon>ecological metagenomes</taxon>
    </lineage>
</organism>
<evidence type="ECO:0000256" key="1">
    <source>
        <dbReference type="ARBA" id="ARBA00008324"/>
    </source>
</evidence>
<keyword evidence="2" id="KW-0378">Hydrolase</keyword>
<evidence type="ECO:0000259" key="3">
    <source>
        <dbReference type="Pfam" id="PF03061"/>
    </source>
</evidence>
<dbReference type="GO" id="GO:0047617">
    <property type="term" value="F:fatty acyl-CoA hydrolase activity"/>
    <property type="evidence" value="ECO:0007669"/>
    <property type="project" value="InterPro"/>
</dbReference>
<dbReference type="Gene3D" id="3.10.129.10">
    <property type="entry name" value="Hotdog Thioesterase"/>
    <property type="match status" value="1"/>
</dbReference>
<dbReference type="InterPro" id="IPR039298">
    <property type="entry name" value="ACOT13"/>
</dbReference>
<evidence type="ECO:0000256" key="2">
    <source>
        <dbReference type="ARBA" id="ARBA00022801"/>
    </source>
</evidence>
<sequence length="166" mass="17518">MPGPEFDSDRIFGIVPADVALALSGLEFLSRIASGDLPAPPFARTAKMALTEVTGGRAVFEAHPAEAFFNPMGTIHGGWIATVLDSSLGCAVHSTLEPGYLYTTVELSIRLVRKVTLSSGPMICEGKIVHQGRRMATAEARLFDRDGKLAAHGSTTCLIVKVPGPA</sequence>
<gene>
    <name evidence="4" type="ORF">MNBD_ALPHA09-1356</name>
</gene>
<dbReference type="EMBL" id="UOEM01000058">
    <property type="protein sequence ID" value="VAW13071.1"/>
    <property type="molecule type" value="Genomic_DNA"/>
</dbReference>
<dbReference type="NCBIfam" id="TIGR00369">
    <property type="entry name" value="unchar_dom_1"/>
    <property type="match status" value="1"/>
</dbReference>
<dbReference type="Pfam" id="PF03061">
    <property type="entry name" value="4HBT"/>
    <property type="match status" value="1"/>
</dbReference>
<name>A0A3B0T2U6_9ZZZZ</name>
<dbReference type="InterPro" id="IPR003736">
    <property type="entry name" value="PAAI_dom"/>
</dbReference>
<dbReference type="CDD" id="cd03443">
    <property type="entry name" value="PaaI_thioesterase"/>
    <property type="match status" value="1"/>
</dbReference>
<dbReference type="SUPFAM" id="SSF54637">
    <property type="entry name" value="Thioesterase/thiol ester dehydrase-isomerase"/>
    <property type="match status" value="1"/>
</dbReference>
<evidence type="ECO:0000313" key="4">
    <source>
        <dbReference type="EMBL" id="VAW13071.1"/>
    </source>
</evidence>